<dbReference type="STRING" id="771875.Ferpe_0817"/>
<dbReference type="Pfam" id="PF01301">
    <property type="entry name" value="Glyco_hydro_35"/>
    <property type="match status" value="1"/>
</dbReference>
<accession>H9UBP0</accession>
<dbReference type="HOGENOM" id="CLU_395770_0_0_0"/>
<dbReference type="PRINTS" id="PR00742">
    <property type="entry name" value="GLHYDRLASE35"/>
</dbReference>
<dbReference type="SUPFAM" id="SSF51445">
    <property type="entry name" value="(Trans)glycosidases"/>
    <property type="match status" value="1"/>
</dbReference>
<dbReference type="AlphaFoldDB" id="H9UBP0"/>
<dbReference type="EMBL" id="CP003260">
    <property type="protein sequence ID" value="AFG34933.1"/>
    <property type="molecule type" value="Genomic_DNA"/>
</dbReference>
<name>H9UBP0_FERPD</name>
<dbReference type="InterPro" id="IPR017853">
    <property type="entry name" value="GH"/>
</dbReference>
<feature type="domain" description="Glycoside hydrolase 35 catalytic" evidence="3">
    <location>
        <begin position="56"/>
        <end position="242"/>
    </location>
</feature>
<dbReference type="Pfam" id="PF22369">
    <property type="entry name" value="GLMA_2nd"/>
    <property type="match status" value="1"/>
</dbReference>
<evidence type="ECO:0000259" key="4">
    <source>
        <dbReference type="Pfam" id="PF22369"/>
    </source>
</evidence>
<feature type="domain" description="GLMA-like second" evidence="4">
    <location>
        <begin position="490"/>
        <end position="604"/>
    </location>
</feature>
<dbReference type="PANTHER" id="PTHR23421">
    <property type="entry name" value="BETA-GALACTOSIDASE RELATED"/>
    <property type="match status" value="1"/>
</dbReference>
<dbReference type="InterPro" id="IPR054746">
    <property type="entry name" value="GLMA-like_second"/>
</dbReference>
<organism evidence="5 6">
    <name type="scientific">Fervidobacterium pennivorans (strain DSM 9078 / Ven5)</name>
    <dbReference type="NCBI Taxonomy" id="771875"/>
    <lineage>
        <taxon>Bacteria</taxon>
        <taxon>Thermotogati</taxon>
        <taxon>Thermotogota</taxon>
        <taxon>Thermotogae</taxon>
        <taxon>Thermotogales</taxon>
        <taxon>Fervidobacteriaceae</taxon>
        <taxon>Fervidobacterium</taxon>
    </lineage>
</organism>
<evidence type="ECO:0000313" key="5">
    <source>
        <dbReference type="EMBL" id="AFG34933.1"/>
    </source>
</evidence>
<evidence type="ECO:0000313" key="6">
    <source>
        <dbReference type="Proteomes" id="UP000007384"/>
    </source>
</evidence>
<gene>
    <name evidence="5" type="ordered locus">Ferpe_0817</name>
</gene>
<reference evidence="5" key="1">
    <citation type="submission" date="2012-03" db="EMBL/GenBank/DDBJ databases">
        <title>Complete sequence of Fervidobacterium pennivorans DSM 9078.</title>
        <authorList>
            <consortium name="US DOE Joint Genome Institute"/>
            <person name="Lucas S."/>
            <person name="Han J."/>
            <person name="Lapidus A."/>
            <person name="Cheng J.-F."/>
            <person name="Goodwin L."/>
            <person name="Pitluck S."/>
            <person name="Peters L."/>
            <person name="Ovchinnikova G."/>
            <person name="Lu M."/>
            <person name="Detter J.C."/>
            <person name="Han C."/>
            <person name="Tapia R."/>
            <person name="Land M."/>
            <person name="Hauser L."/>
            <person name="Kyrpides N."/>
            <person name="Ivanova N."/>
            <person name="Pagani I."/>
            <person name="Noll K.M."/>
            <person name="Woyke T."/>
        </authorList>
    </citation>
    <scope>NUCLEOTIDE SEQUENCE</scope>
    <source>
        <strain evidence="5">DSM 9078</strain>
    </source>
</reference>
<dbReference type="Gene3D" id="3.20.20.80">
    <property type="entry name" value="Glycosidases"/>
    <property type="match status" value="1"/>
</dbReference>
<dbReference type="InterPro" id="IPR001944">
    <property type="entry name" value="Glycoside_Hdrlase_35"/>
</dbReference>
<dbReference type="KEGG" id="fpe:Ferpe_0817"/>
<dbReference type="GO" id="GO:0004553">
    <property type="term" value="F:hydrolase activity, hydrolyzing O-glycosyl compounds"/>
    <property type="evidence" value="ECO:0007669"/>
    <property type="project" value="InterPro"/>
</dbReference>
<dbReference type="Proteomes" id="UP000007384">
    <property type="component" value="Chromosome"/>
</dbReference>
<dbReference type="PATRIC" id="fig|771875.3.peg.840"/>
<evidence type="ECO:0000259" key="3">
    <source>
        <dbReference type="Pfam" id="PF01301"/>
    </source>
</evidence>
<dbReference type="eggNOG" id="COG1874">
    <property type="taxonomic scope" value="Bacteria"/>
</dbReference>
<evidence type="ECO:0000256" key="2">
    <source>
        <dbReference type="RuleBase" id="RU003679"/>
    </source>
</evidence>
<sequence length="750" mass="86012">MCIHFYLAKIRDNCVLFSYTWCGNMIAKNQVKRFYYISPLSGVSLLSKIEIKNGRFVIDGKNKFLFSAEIHYFRLDPEVWEERLIKIKEAGFDAVSFYVPWFWHEPTEGFFDFSGFSDSRRDLISFLNVTSKLGLKVIFKPGPYVMSELKNEGLPSWLYSKIPHAIAKTLEGKPHPTRVFSYLHPDFLSYVQIWYSQVAKIIKAFDNIIIVQIDNEVGMLQWITTHGDYNEDTMEKFRAYLKRTQQEHLLQELSNWSYGKSFSKLLTVAYHKFIREYYAEYLLTLKSFLSEKGINTPVIVNIHGFDMMEYAKRGKRYPIGVSQLYRVASEKDVLMSGDYYIGNVVHENFSDLAIANAIMFAVQNSDQPLFSAEFQSGFQMDRPKLLPSTIDLTSRQCIANGMNGINYYLFVGGDNPPDSALMGTYHDWQAPISRDGKLRRAYYVIKELISNIKTIEEELVNSKPVFDTYFGFIPEYYSTEHYREHGLNDIGDLELKRDVSIFDGVIRALKLLNYNIGGVNLSSSFPNLNVGTLWVFSYKWMPSYIQKKLVEYVKSGGKLVIFPEIPVEDEYGKKCTILKDALQIKSVFKRGWGVVNAFGIEVNAFHVETYDVDSIDCQFAKDLEGNICGFGKSLGKGIAAVLGFGLELEREYKVKVVENVCSFLEIQKILSIQSEDFVDGYVRESPEEFILFLNNYDDFAKNACVRLGHKHLGEIQVPARKGIILLVPKSEQTFVNVTTTVTVKGEENLS</sequence>
<evidence type="ECO:0000256" key="1">
    <source>
        <dbReference type="ARBA" id="ARBA00009809"/>
    </source>
</evidence>
<protein>
    <submittedName>
        <fullName evidence="5">Beta-galactosidase</fullName>
    </submittedName>
</protein>
<comment type="similarity">
    <text evidence="1 2">Belongs to the glycosyl hydrolase 35 family.</text>
</comment>
<dbReference type="InterPro" id="IPR031330">
    <property type="entry name" value="Gly_Hdrlase_35_cat"/>
</dbReference>
<dbReference type="GO" id="GO:0005975">
    <property type="term" value="P:carbohydrate metabolic process"/>
    <property type="evidence" value="ECO:0007669"/>
    <property type="project" value="InterPro"/>
</dbReference>
<keyword evidence="6" id="KW-1185">Reference proteome</keyword>
<proteinExistence type="inferred from homology"/>